<feature type="domain" description="Ig-like" evidence="4">
    <location>
        <begin position="1168"/>
        <end position="1258"/>
    </location>
</feature>
<feature type="region of interest" description="Disordered" evidence="3">
    <location>
        <begin position="2298"/>
        <end position="2339"/>
    </location>
</feature>
<dbReference type="PROSITE" id="PS50975">
    <property type="entry name" value="ATP_GRASP"/>
    <property type="match status" value="1"/>
</dbReference>
<dbReference type="InterPro" id="IPR056701">
    <property type="entry name" value="DUF7799"/>
</dbReference>
<feature type="region of interest" description="Disordered" evidence="3">
    <location>
        <begin position="6711"/>
        <end position="6732"/>
    </location>
</feature>
<feature type="compositionally biased region" description="Basic and acidic residues" evidence="3">
    <location>
        <begin position="3429"/>
        <end position="3471"/>
    </location>
</feature>
<feature type="domain" description="Ig-like" evidence="4">
    <location>
        <begin position="3586"/>
        <end position="3674"/>
    </location>
</feature>
<feature type="domain" description="Ig-like" evidence="4">
    <location>
        <begin position="2871"/>
        <end position="2958"/>
    </location>
</feature>
<feature type="domain" description="Ig-like" evidence="4">
    <location>
        <begin position="3804"/>
        <end position="3893"/>
    </location>
</feature>
<organism evidence="6 7">
    <name type="scientific">Saccoglossus kowalevskii</name>
    <name type="common">Acorn worm</name>
    <dbReference type="NCBI Taxonomy" id="10224"/>
    <lineage>
        <taxon>Eukaryota</taxon>
        <taxon>Metazoa</taxon>
        <taxon>Hemichordata</taxon>
        <taxon>Enteropneusta</taxon>
        <taxon>Harrimaniidae</taxon>
        <taxon>Saccoglossus</taxon>
    </lineage>
</organism>
<feature type="domain" description="Ig-like" evidence="4">
    <location>
        <begin position="4140"/>
        <end position="4228"/>
    </location>
</feature>
<name>A0ABM0MSN0_SACKO</name>
<feature type="domain" description="Ig-like" evidence="4">
    <location>
        <begin position="3482"/>
        <end position="3585"/>
    </location>
</feature>
<feature type="domain" description="Ig-like" evidence="4">
    <location>
        <begin position="1882"/>
        <end position="1972"/>
    </location>
</feature>
<feature type="domain" description="Ig-like" evidence="4">
    <location>
        <begin position="2970"/>
        <end position="3061"/>
    </location>
</feature>
<dbReference type="InterPro" id="IPR013098">
    <property type="entry name" value="Ig_I-set"/>
</dbReference>
<feature type="domain" description="Ig-like" evidence="4">
    <location>
        <begin position="4365"/>
        <end position="4453"/>
    </location>
</feature>
<dbReference type="Gene3D" id="2.60.40.10">
    <property type="entry name" value="Immunoglobulins"/>
    <property type="match status" value="30"/>
</dbReference>
<dbReference type="InterPro" id="IPR011761">
    <property type="entry name" value="ATP-grasp"/>
</dbReference>
<feature type="domain" description="Ig-like" evidence="4">
    <location>
        <begin position="1370"/>
        <end position="1458"/>
    </location>
</feature>
<feature type="domain" description="Ig-like" evidence="4">
    <location>
        <begin position="2488"/>
        <end position="2579"/>
    </location>
</feature>
<feature type="domain" description="Ig-like" evidence="4">
    <location>
        <begin position="1677"/>
        <end position="1766"/>
    </location>
</feature>
<dbReference type="InterPro" id="IPR013783">
    <property type="entry name" value="Ig-like_fold"/>
</dbReference>
<evidence type="ECO:0000259" key="5">
    <source>
        <dbReference type="PROSITE" id="PS50975"/>
    </source>
</evidence>
<dbReference type="InterPro" id="IPR036179">
    <property type="entry name" value="Ig-like_dom_sf"/>
</dbReference>
<dbReference type="InterPro" id="IPR018159">
    <property type="entry name" value="Spectrin/alpha-actinin"/>
</dbReference>
<feature type="domain" description="Ig-like" evidence="4">
    <location>
        <begin position="4656"/>
        <end position="4740"/>
    </location>
</feature>
<dbReference type="InterPro" id="IPR058157">
    <property type="entry name" value="Spectrin_met"/>
</dbReference>
<feature type="region of interest" description="Disordered" evidence="3">
    <location>
        <begin position="2596"/>
        <end position="2632"/>
    </location>
</feature>
<feature type="region of interest" description="Disordered" evidence="3">
    <location>
        <begin position="4632"/>
        <end position="4654"/>
    </location>
</feature>
<dbReference type="InterPro" id="IPR002017">
    <property type="entry name" value="Spectrin_repeat"/>
</dbReference>
<feature type="domain" description="Ig-like" evidence="4">
    <location>
        <begin position="4813"/>
        <end position="4912"/>
    </location>
</feature>
<dbReference type="Pfam" id="PF00435">
    <property type="entry name" value="Spectrin"/>
    <property type="match status" value="3"/>
</dbReference>
<dbReference type="InterPro" id="IPR003599">
    <property type="entry name" value="Ig_sub"/>
</dbReference>
<evidence type="ECO:0000313" key="6">
    <source>
        <dbReference type="Proteomes" id="UP000694865"/>
    </source>
</evidence>
<dbReference type="CDD" id="cd00096">
    <property type="entry name" value="Ig"/>
    <property type="match status" value="1"/>
</dbReference>
<dbReference type="SUPFAM" id="SSF48726">
    <property type="entry name" value="Immunoglobulin"/>
    <property type="match status" value="30"/>
</dbReference>
<feature type="domain" description="Ig-like" evidence="4">
    <location>
        <begin position="3699"/>
        <end position="3787"/>
    </location>
</feature>
<feature type="coiled-coil region" evidence="2">
    <location>
        <begin position="494"/>
        <end position="546"/>
    </location>
</feature>
<feature type="region of interest" description="Disordered" evidence="3">
    <location>
        <begin position="4774"/>
        <end position="4800"/>
    </location>
</feature>
<dbReference type="PANTHER" id="PTHR47633">
    <property type="entry name" value="IMMUNOGLOBULIN"/>
    <property type="match status" value="1"/>
</dbReference>
<feature type="domain" description="Ig-like" evidence="4">
    <location>
        <begin position="5008"/>
        <end position="5093"/>
    </location>
</feature>
<accession>A0ABM0MSN0</accession>
<dbReference type="Proteomes" id="UP000694865">
    <property type="component" value="Unplaced"/>
</dbReference>
<dbReference type="SUPFAM" id="SSF46966">
    <property type="entry name" value="Spectrin repeat"/>
    <property type="match status" value="6"/>
</dbReference>
<dbReference type="InterPro" id="IPR003598">
    <property type="entry name" value="Ig_sub2"/>
</dbReference>
<feature type="domain" description="Ig-like" evidence="4">
    <location>
        <begin position="3257"/>
        <end position="3346"/>
    </location>
</feature>
<reference evidence="7" key="1">
    <citation type="submission" date="2025-08" db="UniProtKB">
        <authorList>
            <consortium name="RefSeq"/>
        </authorList>
    </citation>
    <scope>IDENTIFICATION</scope>
    <source>
        <tissue evidence="7">Testes</tissue>
    </source>
</reference>
<feature type="region of interest" description="Disordered" evidence="3">
    <location>
        <begin position="6442"/>
        <end position="6465"/>
    </location>
</feature>
<dbReference type="SMART" id="SM00409">
    <property type="entry name" value="IG"/>
    <property type="match status" value="29"/>
</dbReference>
<dbReference type="InterPro" id="IPR007110">
    <property type="entry name" value="Ig-like_dom"/>
</dbReference>
<dbReference type="Pfam" id="PF07679">
    <property type="entry name" value="I-set"/>
    <property type="match status" value="30"/>
</dbReference>
<feature type="compositionally biased region" description="Basic and acidic residues" evidence="3">
    <location>
        <begin position="2596"/>
        <end position="2616"/>
    </location>
</feature>
<feature type="domain" description="Ig-like" evidence="4">
    <location>
        <begin position="4538"/>
        <end position="4628"/>
    </location>
</feature>
<sequence length="6732" mass="759779">MAERQLEETKVPLPVTTISTIAIQAGEAKIVIAILRSSEWVRVRVQEMTPVMVEVGHNLDEALRLRQQHQDLLHQLTAKQQQINALLTQADTLIASQQTYSEVYEAMAESLGEAWKDLNAQLEDRRTLLDQSVAFHQSAQEFSERMDKALEDFSSIAVAQDIPTAQSLLQKHLELKKSILEASMHTLNKGQALLDRIKEVGNLMDPRYQHATTAACYGIERVMEELHDRRRLLEELWLRRKLKLEQCLLLCELSIEVEDISNWFKSKGEAYMKRTDIGDSLEATEKLIKEHAEFEESAMEIQINVQRLLRAADKVASTGAEDTEQVQEQTRAIETLCQTFVHKLELRRKLLQMTAAFYRNAQTALGELNQIEVQLQGTDVPEDSPELAEKHSRLERSINEISAPVLREGHLLLERVGRDVPSSEGVSEVVEILEAKVSQLRSACTAHKEAEAKARSAIYVQFEEKYSVLIMWMVNVGEAFLSSRNNPGTQLSNVTDFLEEHEQLEEDIRDKEEEVEAVLQSVTELVKSGDQDAQTVEDKVQQLKQQWTRLTITVETRIKITLTLVEVYKLAKQLNNAMDSIDEILQSTEGQDLQNIPEATVTHWKQKWTEMIETYTQYETKANTFLSEAKLIRDDPNLDIHGAISHVETMLKDFRDRKNALSNSFDSWQIRLSASKDFKIQWEQFVKDARKTIEWVMNTEAEFFPQIAGELGDSLTEANERQNKLSEFQLTVKKINQEIEERVKTAEMLALKGDTHGEKDLIVNELVKVHQRFQARLNEYQILLTMTISFYKSVTTLTEFMEKVEVEYRRTDLPTHVSEAKIMLQQHDQDKDELSDLFRSTISTGSEIVTRVRQYDPVLAAKQGVESVLQQTQVRKQKWMDDYRQYKDRLQQHILLCQFDQDRQQLMSKLQLTQQNLQGLHGQYGDSVHTVTLLIEKFDEWLITIRPVREAYENFISTANIMLSSNHYASDEIRKDIAKMEKFWNELNVQIEDYTTKLKLSIEYHQLIEQCIEFQKEANKFLVLIGKRSSEAQSQDEAHKLLDEFEKFLKNYESKQQIQLKRISELAIQIYGDEAPKKTEYVITPNKQIRESFNLVEDELFSLAEKLPEQRPEQPVKEDDQVDDVEMEEVTEEITTKVIEEVRVTRKETVTTSHEMRMDTDEGDGGTPPTFTAPLDSQAVPEGAITRLTCKLQGEPRPAVRWLRDGQPIVEGVDTHVEYNEDGTCTLTLPSVSSYYSGLYSCKAVNIHGEATCTATLNIHAPQETAMELEPAQAPQFIRPLQSSTVNEGDRVTLEVQVTGKPQPAVTWLKNGQDVRSAPYDIKQDGDRHCLIIDEVFSEDQATFSCTATNTAGQATCSANLNVLEQGEPPEFVRQLKSAEVPEGSRFQFECQIKGYPIPVVSWYKDGISVANNPDYEVAYNNGVCTLVIEEVFSEDTARWTCKAMNGVGIATTSAFLNVRETSEVKEIVSIPPEFSRKLDTTEVTEGLPCKLQCVVSGKPTPSIQWYKDGKPVTHSPDYHIMFREGLCTLSIDEAFLEDEGHYTCKAVNPRGECNTTARLVVRGLPEDRHPEAPTFKSFLKDLKALEGEKVQFECRVEATPEPTVNWFHNDRPVQESQDIKILSQKAEHSLVIREALPEDSGVYKVVAKNNLGEDSSQARLTVEEPFTTDSDMEQVPPTFIQPLRDQEFVEGKRARLDCIIVGTPEPEVIWYFNEKPVRESEDFKLIFEGDKCTLMITKVYLEDSGTYRCMARNPHGTVSSTCKLTVISLSEISSAEEESISPSFIQRLHDTSMHEGGTIRLECRISGTPIPSVKWYKNDLAIMPSSHVQLYIDGDKRGLVITNIRPSDAGTYKISLCNVAGAAWCSARLILEAPRTAAHAPKVSKMLHDIYCKEGERVRFDCHVTGFPRPAVSWYREGALIEDSGDFKIDVEGDMHSLIIREVFPEDAGSFLMRASNPIGETTCRAHLFVEGAKPPATAPQFLKKFTDLRVMEGGACRFECRVIGEPYPKVSWFMDNEPVVSGDYQIITSGDHHALIIAEVFDEEREDSRVVLLTLLARLSVLQHYLLSNLLVLECSYFDRLTLRYQLTTSKYLRTTIMSQAEETEEDVAPQFTKTIESQSVLEGKEVHFEAVVTGTPEPSIKWYGQGIEFKESPDYIIKYENGVCTLRIPEAFDEDAGKITCEATNSAGSAETHAELVVRGATEAPEFTHRLHSREVREGRPVRLECKLQGQPKPDVTWLLNHKKIESSPPHRTISRQADLCILIISSAKDEDTGTYTISAENTAGVAECSAEVAVKKESSSSEESPPEEDQKPKTEVKTTTEVTKVTTTRTTTTEKDVDKIKPVSAPVIEAQPIPPDVPGRAPPVFTQPLGDVVASEGDSVKLQCIIRGEPAPQIRWYREGALIEPSMDFDIQQKGDMHTLNIPEVFLDDAGRFKCTATNSSGSKSTTCVLKVRDKELPPLKLTPAAPPLPADQVMIDVKDATAPEVIKPMVPTKFVEGGQACLECKFKAHPIPEITWSKDGIPLRTGYRLNVKYNEQYGIAQLFITMLLEEDIGEYTCTATNMSGQTTCKAPILSESQYDIWLQQEQKRKQEEYEKRHRASVTKELEDRLQQRQDGYSPRRMTPMSPSAEKLQRLYDSGSDVDSAIYGDQDFKTPAFEKRLYQEISYREKKPSSDVEADRSISEDLKTPSFEDRLQHEISFRETKPDTGTETELTESEMDVSDIPLDQARAPEFVKELKSFKLLEGGSASLTCRVDGYPKPKVQWYKDGQIIHKSTRYDIRYTEGFCSLRINMSLPEDSGTYMVLAMNIAGRAKTVGRLLVEPAGVSEESEHMRGRMALMVKRDTTPYRTPDRGPQESEVKEKHIRPNFREVPRDLHIREGQIARFNCRLTGRPPPDLEWYLDGNRVASDATHKVIVNEGGVHALLITYAVPSDTGTYTCVAKNRAGEAQFTVTLEVDPKLSKVAPQFLERIQNTQVKEGQPVEFRCEVSGTPTPQVSWKKDGHYITRGKTPYRMEGLDGVHTLTIDKCTRFDSAWYTCTAFNTGGRVACRAKLNVSVEKHERGPSEERNFTIPKREKPTELPPIEHTVPSYVQPETYSDDEMYQTEKVQSPEFKRKIANIRLKEGEDAHFEGRILPLGDPSMKIEWFKNNEPIPQGSRFKTTYEFGFVALDIAYVYEEDSGTYSCRATNISGSDTMSAELKCKAKTSLITVSQLPEEMRGIERTIEFEEAIKKGLIKAPEDMDEDDEEAAPPELVKLPEALHVQEGEQARFSARVTGNPLPRVHWYKDGEMIHKSTRYKVDFDGLHYFEIPKTRHYDSGDIKVVAKNKYGEVSHTTRLDISRREGYGVHLKHHKMMPKVVSRHEPVSVELKKAFKDKRCVPTHGIGAQLKTIPKSERVEVSSELGKKFERAKTTAMETTYKMEKDQQVRKEKLPATRLTPKGEPKRVAIREPPKQETPKPSEDAVSKKTVTLQTQPPYFVMKLSDNDMIEGQTVRFDIKFEGVPEPEVTWYREGTEIQSSDKYHIQKASNYSSLIIPEVFVGDAGVITVQLVSDSGTATCSARLTVQDRAESPEPSEKIAPTFTSNLKGITIKAGEPAKFTVFIEGSPRPKVTWYKSGVKIFPGLRFKMLEEGKEYTLLIIQSESEDSATYTCEAVNAAGRMTAKAELVVEPRTPGISEVESETESMRAEFKAPSMRITLKDFSTREGAPAIFECSVTGRPDPVITWYLNKAIIKPSKFFQMSYKDGLARLHITEAFPEDEGTYTCEASNPQGSVSSSAMLKVEVEESGSEAVDRAVPPRFYRKITNCDVVEGNTARFDCKVLGRPPPEITWYREGHEIRSSPDFRVIHGARGMCSLLIQEAFPEDAGKFTVKAVNAAGEVTCSARLSCEVDASYATMPTTSISESYGEISEAYSADKEMASDVDIDLDEMLPYDGILVKPFEPVKKEFEPPKTMEIVREHREGGDIIVSRATKQTSALTTKTIYEGDKVIQVAEQRNPPAFTNYINHCRVFEGEPAKFEVQVTGTPKPDIKWYRNGFEIKPSADFQVMTKSDGTSQLIIPETYLDDAGKITCKAENAAGLASCTAKLIVEALPSDTEQMMHSSLMVASEEYTSDLEIQIEPRIRTIRSSVLPEPPVFTSYLTNVEATEGGTAVFEVHLTGVPRPSVRWFKRGQEIRGDGRRITIEFRTDGRCRLIIRNVRQEDDAEYMVRASNAAGESSCIARLLVRVDSALDSDASESRRMRIRIGVDQGIPITHMRHTFRPARPPRTTRPFITRLISSSEDESERQVYFDVYASDHESDIEEFRKITKTTTTRTVTETVTEEVETPSHRYQRSYASLSGDEQPITIELEVPSDAEAPAFSEVFTESRVKEGSSARFDCKVTGTPLPSVKWYRNNLEIQDSPDFQYITDGENVSLLISETFPDDTGEYTCKASNQVGLASCTAKLLVDGFGEVDRKPELKPVLKLSPEKRTSPKKRVELVMKPEVQTTERRRSPPSRRPAPKSPEPATKVETKKTVMIKKTEPVKKKTHSPKFSNELLDIEVLEGSIARLHCQVSGTPLPRVTWYKDGKPIKSDGRHLIREDNYGNCMLEIRDIHSDDESEYECRAVNAAREQSSSFADITVKRRPKPKVVPPKKRQDKPVAPAGSQAPVFTRQMSDIEIQENSTAIFDCQVTGIPRPVVKWYRDGREIRPSPTVKMLHAPNGRCTLTIEQVTDEDDAEYMCRAVNPAGKAICFADLIVEVVAEFQRPQQEFFPDLPPVTMIPELPEEEEEEEALSRAEELAASPKPVQEPTVALKAPQPVIEKPPPASPPPTPVTPTIVSELKDVHLTAGEIACIEGYVYGVPKPTIQWFKDGERVTGKRFTSLLELDGHCMLIISPLLSDDEAEYELRATNSAGTVSSYAELIVDKMVELIPEKKKPKVVEERIEMRKSKQTEVQMDIGKIPEPEFKEQIIVEDTKQHEIELVFEKPEEPTREEVLIEEFTESQVEMIFEVPEEPKPKPEKLELELDLKDMDATVGEKVTLECHITGVPRPSIKWLKDGHQVTGKRYTSICELDGKCMLIIAPVIEDDNAEFECRAENEYGTLSAFCEVRVQKTVEIPPVKEPEITSKTHVMEFVEPVEEHVVETVKTVTESTKTVMERGPDTIEFEVVPDVRESLEFEIKPQKIPTVKKPEITSKTHAIEFVGPVEEDVVETVKTVTESTKTVMERGPETIEFEVVPDVRESLEFEIKPQKISTVKKPEITSKTHAMEFVEPVEEDVVETVKTVTESTKAFIERGPETVEFEVVPDVRESLEFEIKPQQIPTVKKPEITSKTLAMEFVEPVKEDVVETITTVTESTKTVIERGPETVEFEVVPDVRESLEFEIKPQQIPTVKKPEITSKTHAMEFVEPVKEDVVETVTESTKTVIKRGPETVELEVVPDVRESVEFEIKLEEKPHVMETVEFEIRPEVEIEIPKAVKPVFKTEVKDVEVTHGQTATLECWIAGVPRPTITWYKEGEQVSGKKYTSICELDGRCMLIISPVTEDDDAEFECRAENEAGTISSFCELIVQRTVEVPEIAEKVVQLKEEKPVTETMTKTITVSKEGTPEVMEITKTITTVTTTTIEKQVTTEVREEEEPEITELDLGLPRQDMLQTFMESLPIAETPELEAQEWEETIDISTDELEKEVLTSKPEHQVKVISKKEEIQPVEEVIRFEVVSDKVETIPSLAAEARFPSIHEKEIPMTLESAGVVSQQTDKPHAVHPIPAETKLEYTPEQETITATEHAEQVLAHTAEPVSAKPIKDTSVPMKQEETVPWEKPAEILVIPKDTEVAKEAKVIAPIEVIKTEMVHGVEEVVAAEFTPEDVETVLVLPIEKMTCEGVEKVETLRLEAPGHILPTEDKHETLKPLPAELKLTYTHQQQEVMTVEGTTEVPAEEEAISIKPQREATEPLTKQEVQLIEEITELDLPERVKQEIPAVPTQKLIIEGVEKCVTIQYESPGEIQIVDEKSETIHPIPAEVKLEYSPEQQFSLTVESTEDVPRRDIEEVSIKPMKEAAQPLKQEEAVPWEQTTEILVIGKDKKEVALEKKDVTTVVVSNKEEISSVEEVIELKKQPKDTDKIQSTPIEKDVIEVISKAKPVSLESLGDVLPHKDKPTHVMAIPSDLSLEYTPEIEFQFAVEEVEEVVRTPDTTVTVKPLKEPVETIKKEQITILEEAVEMELKPSKTETLPTVPTEKSVTMIIQKEQPVSLEVVGDISLSTGEPAQLVAIPADRKLEYTTEKEQVTPLEITENVLTEKMKPIHVKPEIEPTQIVKQEQTTPWEQSAEIFVISKDKEDTAAKESVFTPVGVTKTEVINTVEEVAYMDIKPIEEENIPVSPLQKRVTEVSEHVVAVPLETPGEIKPSDVKTEHISPLPAELKLEYISEKEEVVSVERTEYVNVEQKDTVTIKPKREPTVPLKQEEAVSWEESPEMKETMKDDKHVIEKTRSMTSTIEVTQKEQVQPVEEAIEVTLKLHEKESADLVPTELSKSEIIQKEQIISFEVPGEIQPTEPKQHKLTPLPSELKLEYTPETQSVVPVEHAEEVDKRISIEAADREIVGTTVTITEQEEHISWEKPRDVTVEKYEKEIIEETSIAPLKISTAEEAVSWEKLGVSEKVIAEASKAETKPASALSMVEMTESLTWEEPAEVEVKLLKTEEAVKEIPIAVTIVPEKEESVSWEKLADVPDGVTEPKKAEKCLQKRKR</sequence>
<evidence type="ECO:0000256" key="2">
    <source>
        <dbReference type="SAM" id="Coils"/>
    </source>
</evidence>
<feature type="compositionally biased region" description="Basic and acidic residues" evidence="3">
    <location>
        <begin position="4473"/>
        <end position="4499"/>
    </location>
</feature>
<feature type="domain" description="Ig-like" evidence="4">
    <location>
        <begin position="2208"/>
        <end position="2297"/>
    </location>
</feature>
<dbReference type="GeneID" id="100367544"/>
<evidence type="ECO:0000256" key="1">
    <source>
        <dbReference type="PROSITE-ProRule" id="PRU00409"/>
    </source>
</evidence>
<feature type="domain" description="Ig-like" evidence="4">
    <location>
        <begin position="3116"/>
        <end position="3206"/>
    </location>
</feature>
<feature type="compositionally biased region" description="Low complexity" evidence="3">
    <location>
        <begin position="2323"/>
        <end position="2335"/>
    </location>
</feature>
<dbReference type="SMART" id="SM00150">
    <property type="entry name" value="SPEC"/>
    <property type="match status" value="7"/>
</dbReference>
<feature type="domain" description="ATP-grasp" evidence="5">
    <location>
        <begin position="5142"/>
        <end position="5336"/>
    </location>
</feature>
<dbReference type="Gene3D" id="1.20.58.60">
    <property type="match status" value="5"/>
</dbReference>
<dbReference type="Pfam" id="PF25075">
    <property type="entry name" value="DUF7799"/>
    <property type="match status" value="1"/>
</dbReference>
<dbReference type="CDD" id="cd00176">
    <property type="entry name" value="SPEC"/>
    <property type="match status" value="5"/>
</dbReference>
<keyword evidence="2" id="KW-0175">Coiled coil</keyword>
<feature type="domain" description="Ig-like" evidence="4">
    <location>
        <begin position="2112"/>
        <end position="2200"/>
    </location>
</feature>
<dbReference type="RefSeq" id="XP_006823021.1">
    <property type="nucleotide sequence ID" value="XM_006822958.1"/>
</dbReference>
<feature type="domain" description="Ig-like" evidence="4">
    <location>
        <begin position="2366"/>
        <end position="2451"/>
    </location>
</feature>
<feature type="domain" description="Ig-like" evidence="4">
    <location>
        <begin position="1981"/>
        <end position="2077"/>
    </location>
</feature>
<feature type="domain" description="Ig-like" evidence="4">
    <location>
        <begin position="2736"/>
        <end position="2821"/>
    </location>
</feature>
<gene>
    <name evidence="7" type="primary">LOC100367544</name>
</gene>
<feature type="domain" description="Ig-like" evidence="4">
    <location>
        <begin position="5468"/>
        <end position="5550"/>
    </location>
</feature>
<feature type="domain" description="Ig-like" evidence="4">
    <location>
        <begin position="1783"/>
        <end position="1853"/>
    </location>
</feature>
<feature type="domain" description="Ig-like" evidence="4">
    <location>
        <begin position="1275"/>
        <end position="1362"/>
    </location>
</feature>
<feature type="domain" description="Ig-like" evidence="4">
    <location>
        <begin position="1574"/>
        <end position="1662"/>
    </location>
</feature>
<evidence type="ECO:0000313" key="7">
    <source>
        <dbReference type="RefSeq" id="XP_006823021.1"/>
    </source>
</evidence>
<protein>
    <submittedName>
        <fullName evidence="7">Titin-like</fullName>
    </submittedName>
</protein>
<feature type="domain" description="Ig-like" evidence="4">
    <location>
        <begin position="4005"/>
        <end position="4094"/>
    </location>
</feature>
<feature type="region of interest" description="Disordered" evidence="3">
    <location>
        <begin position="4473"/>
        <end position="4519"/>
    </location>
</feature>
<keyword evidence="1" id="KW-0547">Nucleotide-binding</keyword>
<keyword evidence="6" id="KW-1185">Reference proteome</keyword>
<evidence type="ECO:0000256" key="3">
    <source>
        <dbReference type="SAM" id="MobiDB-lite"/>
    </source>
</evidence>
<feature type="region of interest" description="Disordered" evidence="3">
    <location>
        <begin position="3429"/>
        <end position="3474"/>
    </location>
</feature>
<feature type="compositionally biased region" description="Basic residues" evidence="3">
    <location>
        <begin position="4632"/>
        <end position="4644"/>
    </location>
</feature>
<feature type="domain" description="Ig-like" evidence="4">
    <location>
        <begin position="1473"/>
        <end position="1561"/>
    </location>
</feature>
<dbReference type="PROSITE" id="PS50835">
    <property type="entry name" value="IG_LIKE"/>
    <property type="match status" value="30"/>
</dbReference>
<proteinExistence type="predicted"/>
<dbReference type="SMART" id="SM00408">
    <property type="entry name" value="IGc2"/>
    <property type="match status" value="29"/>
</dbReference>
<dbReference type="Pfam" id="PF25101">
    <property type="entry name" value="Spectrin_7"/>
    <property type="match status" value="1"/>
</dbReference>
<keyword evidence="1" id="KW-0067">ATP-binding</keyword>
<evidence type="ECO:0000259" key="4">
    <source>
        <dbReference type="PROSITE" id="PS50835"/>
    </source>
</evidence>
<feature type="compositionally biased region" description="Basic and acidic residues" evidence="3">
    <location>
        <begin position="2312"/>
        <end position="2322"/>
    </location>
</feature>